<feature type="transmembrane region" description="Helical" evidence="1">
    <location>
        <begin position="65"/>
        <end position="85"/>
    </location>
</feature>
<keyword evidence="1" id="KW-0472">Membrane</keyword>
<name>A0A9R1XNU8_LACSA</name>
<keyword evidence="1" id="KW-0812">Transmembrane</keyword>
<proteinExistence type="predicted"/>
<dbReference type="EMBL" id="NBSK02000002">
    <property type="protein sequence ID" value="KAJ0221845.1"/>
    <property type="molecule type" value="Genomic_DNA"/>
</dbReference>
<dbReference type="Proteomes" id="UP000235145">
    <property type="component" value="Unassembled WGS sequence"/>
</dbReference>
<reference evidence="2 3" key="1">
    <citation type="journal article" date="2017" name="Nat. Commun.">
        <title>Genome assembly with in vitro proximity ligation data and whole-genome triplication in lettuce.</title>
        <authorList>
            <person name="Reyes-Chin-Wo S."/>
            <person name="Wang Z."/>
            <person name="Yang X."/>
            <person name="Kozik A."/>
            <person name="Arikit S."/>
            <person name="Song C."/>
            <person name="Xia L."/>
            <person name="Froenicke L."/>
            <person name="Lavelle D.O."/>
            <person name="Truco M.J."/>
            <person name="Xia R."/>
            <person name="Zhu S."/>
            <person name="Xu C."/>
            <person name="Xu H."/>
            <person name="Xu X."/>
            <person name="Cox K."/>
            <person name="Korf I."/>
            <person name="Meyers B.C."/>
            <person name="Michelmore R.W."/>
        </authorList>
    </citation>
    <scope>NUCLEOTIDE SEQUENCE [LARGE SCALE GENOMIC DNA]</scope>
    <source>
        <strain evidence="3">cv. Salinas</strain>
        <tissue evidence="2">Seedlings</tissue>
    </source>
</reference>
<keyword evidence="1" id="KW-1133">Transmembrane helix</keyword>
<evidence type="ECO:0000313" key="2">
    <source>
        <dbReference type="EMBL" id="KAJ0221845.1"/>
    </source>
</evidence>
<evidence type="ECO:0000313" key="3">
    <source>
        <dbReference type="Proteomes" id="UP000235145"/>
    </source>
</evidence>
<accession>A0A9R1XNU8</accession>
<protein>
    <submittedName>
        <fullName evidence="2">Uncharacterized protein</fullName>
    </submittedName>
</protein>
<gene>
    <name evidence="2" type="ORF">LSAT_V11C200094990</name>
</gene>
<sequence length="98" mass="9959">MDFAGLLGLGQLDVDGVSMLCVFEEAEEVMEGVAVDPAGGGGTRADGGDDPAVGVVGDGDSGPGVVVFAFVRLGATLHCIAFLWIKHSPTRNALSLTR</sequence>
<dbReference type="AlphaFoldDB" id="A0A9R1XNU8"/>
<comment type="caution">
    <text evidence="2">The sequence shown here is derived from an EMBL/GenBank/DDBJ whole genome shotgun (WGS) entry which is preliminary data.</text>
</comment>
<organism evidence="2 3">
    <name type="scientific">Lactuca sativa</name>
    <name type="common">Garden lettuce</name>
    <dbReference type="NCBI Taxonomy" id="4236"/>
    <lineage>
        <taxon>Eukaryota</taxon>
        <taxon>Viridiplantae</taxon>
        <taxon>Streptophyta</taxon>
        <taxon>Embryophyta</taxon>
        <taxon>Tracheophyta</taxon>
        <taxon>Spermatophyta</taxon>
        <taxon>Magnoliopsida</taxon>
        <taxon>eudicotyledons</taxon>
        <taxon>Gunneridae</taxon>
        <taxon>Pentapetalae</taxon>
        <taxon>asterids</taxon>
        <taxon>campanulids</taxon>
        <taxon>Asterales</taxon>
        <taxon>Asteraceae</taxon>
        <taxon>Cichorioideae</taxon>
        <taxon>Cichorieae</taxon>
        <taxon>Lactucinae</taxon>
        <taxon>Lactuca</taxon>
    </lineage>
</organism>
<evidence type="ECO:0000256" key="1">
    <source>
        <dbReference type="SAM" id="Phobius"/>
    </source>
</evidence>
<keyword evidence="3" id="KW-1185">Reference proteome</keyword>